<organism evidence="1 2">
    <name type="scientific">Sphingomonas montanisoli</name>
    <dbReference type="NCBI Taxonomy" id="2606412"/>
    <lineage>
        <taxon>Bacteria</taxon>
        <taxon>Pseudomonadati</taxon>
        <taxon>Pseudomonadota</taxon>
        <taxon>Alphaproteobacteria</taxon>
        <taxon>Sphingomonadales</taxon>
        <taxon>Sphingomonadaceae</taxon>
        <taxon>Sphingomonas</taxon>
    </lineage>
</organism>
<keyword evidence="2" id="KW-1185">Reference proteome</keyword>
<comment type="caution">
    <text evidence="1">The sequence shown here is derived from an EMBL/GenBank/DDBJ whole genome shotgun (WGS) entry which is preliminary data.</text>
</comment>
<name>A0A5D9C381_9SPHN</name>
<sequence length="77" mass="8369">MTIEDMAARIETVVAQGGAPRHWRIAMPVLWNLIRYAPGGAALILDGDRVRIAGLRVEVGETDDPDGVELICETNLV</sequence>
<dbReference type="EMBL" id="VTOU01000003">
    <property type="protein sequence ID" value="TZG25737.1"/>
    <property type="molecule type" value="Genomic_DNA"/>
</dbReference>
<accession>A0A5D9C381</accession>
<gene>
    <name evidence="1" type="ORF">FYJ91_12080</name>
</gene>
<proteinExistence type="predicted"/>
<reference evidence="1 2" key="1">
    <citation type="submission" date="2019-08" db="EMBL/GenBank/DDBJ databases">
        <authorList>
            <person name="Wang G."/>
            <person name="Xu Z."/>
        </authorList>
    </citation>
    <scope>NUCLEOTIDE SEQUENCE [LARGE SCALE GENOMIC DNA]</scope>
    <source>
        <strain evidence="1 2">ZX</strain>
    </source>
</reference>
<protein>
    <submittedName>
        <fullName evidence="1">Uncharacterized protein</fullName>
    </submittedName>
</protein>
<dbReference type="RefSeq" id="WP_149522544.1">
    <property type="nucleotide sequence ID" value="NZ_VTOU01000003.1"/>
</dbReference>
<dbReference type="Proteomes" id="UP000322077">
    <property type="component" value="Unassembled WGS sequence"/>
</dbReference>
<evidence type="ECO:0000313" key="2">
    <source>
        <dbReference type="Proteomes" id="UP000322077"/>
    </source>
</evidence>
<dbReference type="AlphaFoldDB" id="A0A5D9C381"/>
<evidence type="ECO:0000313" key="1">
    <source>
        <dbReference type="EMBL" id="TZG25737.1"/>
    </source>
</evidence>